<accession>A0ABW6HST0</accession>
<dbReference type="Proteomes" id="UP001600109">
    <property type="component" value="Unassembled WGS sequence"/>
</dbReference>
<organism evidence="1 2">
    <name type="scientific">Flavobacterium xylosi</name>
    <dbReference type="NCBI Taxonomy" id="3230415"/>
    <lineage>
        <taxon>Bacteria</taxon>
        <taxon>Pseudomonadati</taxon>
        <taxon>Bacteroidota</taxon>
        <taxon>Flavobacteriia</taxon>
        <taxon>Flavobacteriales</taxon>
        <taxon>Flavobacteriaceae</taxon>
        <taxon>Flavobacterium</taxon>
    </lineage>
</organism>
<comment type="caution">
    <text evidence="1">The sequence shown here is derived from an EMBL/GenBank/DDBJ whole genome shotgun (WGS) entry which is preliminary data.</text>
</comment>
<name>A0ABW6HST0_9FLAO</name>
<keyword evidence="2" id="KW-1185">Reference proteome</keyword>
<proteinExistence type="predicted"/>
<evidence type="ECO:0000313" key="1">
    <source>
        <dbReference type="EMBL" id="MFE3867056.1"/>
    </source>
</evidence>
<protein>
    <submittedName>
        <fullName evidence="1">Uncharacterized protein</fullName>
    </submittedName>
</protein>
<reference evidence="1 2" key="1">
    <citation type="submission" date="2024-06" db="EMBL/GenBank/DDBJ databases">
        <title>Flavobacterium spp. isolated from glacier.</title>
        <authorList>
            <person name="Han D."/>
        </authorList>
    </citation>
    <scope>NUCLEOTIDE SEQUENCE [LARGE SCALE GENOMIC DNA]</scope>
    <source>
        <strain evidence="1 2">LS2P90</strain>
    </source>
</reference>
<gene>
    <name evidence="1" type="ORF">ACFX5E_03090</name>
</gene>
<dbReference type="EMBL" id="JBHZPZ010000003">
    <property type="protein sequence ID" value="MFE3867056.1"/>
    <property type="molecule type" value="Genomic_DNA"/>
</dbReference>
<dbReference type="RefSeq" id="WP_379853706.1">
    <property type="nucleotide sequence ID" value="NZ_JBHZPZ010000003.1"/>
</dbReference>
<evidence type="ECO:0000313" key="2">
    <source>
        <dbReference type="Proteomes" id="UP001600109"/>
    </source>
</evidence>
<sequence>MKLESNGIRRNIRDEASIEQLVVLVLSNLESIIVMLIQQGISQPQRLQKLNALAINQMKSLFSSNSLNKLK</sequence>